<keyword evidence="6 7" id="KW-0472">Membrane</keyword>
<keyword evidence="3" id="KW-1003">Cell membrane</keyword>
<feature type="transmembrane region" description="Helical" evidence="7">
    <location>
        <begin position="313"/>
        <end position="336"/>
    </location>
</feature>
<feature type="transmembrane region" description="Helical" evidence="7">
    <location>
        <begin position="93"/>
        <end position="122"/>
    </location>
</feature>
<evidence type="ECO:0000256" key="3">
    <source>
        <dbReference type="ARBA" id="ARBA00022475"/>
    </source>
</evidence>
<comment type="subcellular location">
    <subcellularLocation>
        <location evidence="1">Cell membrane</location>
        <topology evidence="1">Multi-pass membrane protein</topology>
    </subcellularLocation>
</comment>
<dbReference type="PANTHER" id="PTHR43302">
    <property type="entry name" value="TRANSPORTER ARSB-RELATED"/>
    <property type="match status" value="1"/>
</dbReference>
<dbReference type="Proteomes" id="UP000004793">
    <property type="component" value="Chromosome"/>
</dbReference>
<feature type="transmembrane region" description="Helical" evidence="7">
    <location>
        <begin position="56"/>
        <end position="81"/>
    </location>
</feature>
<name>A0A7U6JFI6_CALEA</name>
<feature type="transmembrane region" description="Helical" evidence="7">
    <location>
        <begin position="389"/>
        <end position="409"/>
    </location>
</feature>
<keyword evidence="2" id="KW-0813">Transport</keyword>
<evidence type="ECO:0000256" key="4">
    <source>
        <dbReference type="ARBA" id="ARBA00022692"/>
    </source>
</evidence>
<dbReference type="AlphaFoldDB" id="A0A7U6JFI6"/>
<protein>
    <submittedName>
        <fullName evidence="9">Transporter</fullName>
    </submittedName>
</protein>
<dbReference type="GO" id="GO:0055085">
    <property type="term" value="P:transmembrane transport"/>
    <property type="evidence" value="ECO:0007669"/>
    <property type="project" value="InterPro"/>
</dbReference>
<dbReference type="RefSeq" id="WP_014452886.1">
    <property type="nucleotide sequence ID" value="NC_017096.1"/>
</dbReference>
<evidence type="ECO:0000313" key="10">
    <source>
        <dbReference type="Proteomes" id="UP000004793"/>
    </source>
</evidence>
<evidence type="ECO:0000256" key="2">
    <source>
        <dbReference type="ARBA" id="ARBA00022448"/>
    </source>
</evidence>
<evidence type="ECO:0000313" key="9">
    <source>
        <dbReference type="EMBL" id="BAL80479.1"/>
    </source>
</evidence>
<sequence length="410" mass="45811">MIPLIILLLVVAVISIRNFGRFKVEMWQAMATGALLSIILRQISIKDAIFSINFEIIFFLFFMFVIGSAFELSGLLEFLSFKVFKNAKNVDTLILQMIFVFGILSSIFTNDTIAIVGTSLGLILSRNHKISPKLILLTVAFSVTIGSTFSPIGNPQNLIIAVLGKVPNPFVTFFKFNFIPMIVNLIFTYLILKLFYKNEFHEEDLTHELVEIQDIKLAKIVSFSSIILIILILAKISIAYINPSYDFPLVYIAAISALPIIIFSNRRIELIKEVDYKTLLFFISMFILMRSVFLSGIVQNTIKSLNLQEMGRISIFITSILVSQLVSNVPAAILLLPFADNSIQSLMALSSGTTIAGNLTILGAASNIIAIQKSEKVGHTITFWEFSKVGVALTLQNIITYSVFYKVFLK</sequence>
<dbReference type="GO" id="GO:0005886">
    <property type="term" value="C:plasma membrane"/>
    <property type="evidence" value="ECO:0007669"/>
    <property type="project" value="UniProtKB-SubCell"/>
</dbReference>
<evidence type="ECO:0000259" key="8">
    <source>
        <dbReference type="Pfam" id="PF03600"/>
    </source>
</evidence>
<keyword evidence="10" id="KW-1185">Reference proteome</keyword>
<evidence type="ECO:0000256" key="5">
    <source>
        <dbReference type="ARBA" id="ARBA00022989"/>
    </source>
</evidence>
<feature type="transmembrane region" description="Helical" evidence="7">
    <location>
        <begin position="247"/>
        <end position="264"/>
    </location>
</feature>
<reference evidence="9 10" key="1">
    <citation type="submission" date="2011-01" db="EMBL/GenBank/DDBJ databases">
        <title>Whole genome sequence of Caldisericum exile AZM16c01.</title>
        <authorList>
            <person name="Narita-Yamada S."/>
            <person name="Kawakoshi A."/>
            <person name="Nakamura S."/>
            <person name="Sasagawa M."/>
            <person name="Fukada J."/>
            <person name="Sekine M."/>
            <person name="Kato Y."/>
            <person name="Fukai R."/>
            <person name="Sasaki K."/>
            <person name="Hanamaki A."/>
            <person name="Narita H."/>
            <person name="Konno Y."/>
            <person name="Mori K."/>
            <person name="Yamazaki S."/>
            <person name="Suzuki K."/>
            <person name="Fujita N."/>
        </authorList>
    </citation>
    <scope>NUCLEOTIDE SEQUENCE [LARGE SCALE GENOMIC DNA]</scope>
    <source>
        <strain evidence="10">DSM 21853 / NBRC 104410 / AZM16c01</strain>
    </source>
</reference>
<evidence type="ECO:0000256" key="7">
    <source>
        <dbReference type="SAM" id="Phobius"/>
    </source>
</evidence>
<feature type="transmembrane region" description="Helical" evidence="7">
    <location>
        <begin position="348"/>
        <end position="369"/>
    </location>
</feature>
<feature type="transmembrane region" description="Helical" evidence="7">
    <location>
        <begin position="173"/>
        <end position="196"/>
    </location>
</feature>
<dbReference type="InterPro" id="IPR004680">
    <property type="entry name" value="Cit_transptr-like_dom"/>
</dbReference>
<accession>A0A7U6JFI6</accession>
<keyword evidence="5 7" id="KW-1133">Transmembrane helix</keyword>
<feature type="transmembrane region" description="Helical" evidence="7">
    <location>
        <begin position="217"/>
        <end position="241"/>
    </location>
</feature>
<evidence type="ECO:0000256" key="6">
    <source>
        <dbReference type="ARBA" id="ARBA00023136"/>
    </source>
</evidence>
<proteinExistence type="predicted"/>
<feature type="domain" description="Citrate transporter-like" evidence="8">
    <location>
        <begin position="24"/>
        <end position="344"/>
    </location>
</feature>
<organism evidence="9 10">
    <name type="scientific">Caldisericum exile (strain DSM 21853 / NBRC 104410 / AZM16c01)</name>
    <dbReference type="NCBI Taxonomy" id="511051"/>
    <lineage>
        <taxon>Bacteria</taxon>
        <taxon>Pseudomonadati</taxon>
        <taxon>Caldisericota/Cryosericota group</taxon>
        <taxon>Caldisericota</taxon>
        <taxon>Caldisericia</taxon>
        <taxon>Caldisericales</taxon>
        <taxon>Caldisericaceae</taxon>
        <taxon>Caldisericum</taxon>
    </lineage>
</organism>
<dbReference type="PANTHER" id="PTHR43302:SF5">
    <property type="entry name" value="TRANSPORTER ARSB-RELATED"/>
    <property type="match status" value="1"/>
</dbReference>
<feature type="transmembrane region" description="Helical" evidence="7">
    <location>
        <begin position="134"/>
        <end position="153"/>
    </location>
</feature>
<dbReference type="KEGG" id="cex:CSE_03530"/>
<gene>
    <name evidence="9" type="ordered locus">CSE_03530</name>
</gene>
<keyword evidence="4 7" id="KW-0812">Transmembrane</keyword>
<dbReference type="Pfam" id="PF03600">
    <property type="entry name" value="CitMHS"/>
    <property type="match status" value="1"/>
</dbReference>
<dbReference type="OrthoDB" id="9809303at2"/>
<evidence type="ECO:0000256" key="1">
    <source>
        <dbReference type="ARBA" id="ARBA00004651"/>
    </source>
</evidence>
<feature type="transmembrane region" description="Helical" evidence="7">
    <location>
        <begin position="276"/>
        <end position="293"/>
    </location>
</feature>
<dbReference type="EMBL" id="AP012051">
    <property type="protein sequence ID" value="BAL80479.1"/>
    <property type="molecule type" value="Genomic_DNA"/>
</dbReference>